<dbReference type="EMBL" id="BAAAQW010000014">
    <property type="protein sequence ID" value="GAA2203431.1"/>
    <property type="molecule type" value="Genomic_DNA"/>
</dbReference>
<sequence>MASSAPTPETRWEPLSAQAAADLLASSPVRWWLSGGVALDRWLGEPIRERSNTDVSVVFGDLPQLVASLPAGYDAWAVRDEDDLVPFAEVQAGDEVQPVLIRDVGKDAWVLKVNLEDGAPRAWVYKRDPRLQLPWDRAVLDVGGIPTGAPEVQLVWKALRPRPEDDVDKDAVLPQLSDEARAWYERCILSIHPHSSWSIHVRSPFAPAKASWNRKRS</sequence>
<name>A0ABP5NUV8_9MICC</name>
<proteinExistence type="predicted"/>
<dbReference type="Proteomes" id="UP001500432">
    <property type="component" value="Unassembled WGS sequence"/>
</dbReference>
<evidence type="ECO:0000313" key="2">
    <source>
        <dbReference type="Proteomes" id="UP001500432"/>
    </source>
</evidence>
<evidence type="ECO:0000313" key="1">
    <source>
        <dbReference type="EMBL" id="GAA2203431.1"/>
    </source>
</evidence>
<comment type="caution">
    <text evidence="1">The sequence shown here is derived from an EMBL/GenBank/DDBJ whole genome shotgun (WGS) entry which is preliminary data.</text>
</comment>
<evidence type="ECO:0008006" key="3">
    <source>
        <dbReference type="Google" id="ProtNLM"/>
    </source>
</evidence>
<accession>A0ABP5NUV8</accession>
<keyword evidence="2" id="KW-1185">Reference proteome</keyword>
<organism evidence="1 2">
    <name type="scientific">Sinomonas flava</name>
    <dbReference type="NCBI Taxonomy" id="496857"/>
    <lineage>
        <taxon>Bacteria</taxon>
        <taxon>Bacillati</taxon>
        <taxon>Actinomycetota</taxon>
        <taxon>Actinomycetes</taxon>
        <taxon>Micrococcales</taxon>
        <taxon>Micrococcaceae</taxon>
        <taxon>Sinomonas</taxon>
    </lineage>
</organism>
<dbReference type="Gene3D" id="3.30.460.40">
    <property type="match status" value="1"/>
</dbReference>
<protein>
    <recommendedName>
        <fullName evidence="3">Aminoglycoside-2''-adenylyltransferase</fullName>
    </recommendedName>
</protein>
<reference evidence="2" key="1">
    <citation type="journal article" date="2019" name="Int. J. Syst. Evol. Microbiol.">
        <title>The Global Catalogue of Microorganisms (GCM) 10K type strain sequencing project: providing services to taxonomists for standard genome sequencing and annotation.</title>
        <authorList>
            <consortium name="The Broad Institute Genomics Platform"/>
            <consortium name="The Broad Institute Genome Sequencing Center for Infectious Disease"/>
            <person name="Wu L."/>
            <person name="Ma J."/>
        </authorList>
    </citation>
    <scope>NUCLEOTIDE SEQUENCE [LARGE SCALE GENOMIC DNA]</scope>
    <source>
        <strain evidence="2">JCM 16034</strain>
    </source>
</reference>
<gene>
    <name evidence="1" type="ORF">GCM10009849_35800</name>
</gene>
<dbReference type="RefSeq" id="WP_344301198.1">
    <property type="nucleotide sequence ID" value="NZ_BAAAQW010000014.1"/>
</dbReference>